<feature type="region of interest" description="Disordered" evidence="1">
    <location>
        <begin position="222"/>
        <end position="244"/>
    </location>
</feature>
<dbReference type="STRING" id="333673.A0A3M0LB78"/>
<evidence type="ECO:0000313" key="2">
    <source>
        <dbReference type="EMBL" id="RMC22381.1"/>
    </source>
</evidence>
<reference evidence="2 3" key="1">
    <citation type="submission" date="2018-07" db="EMBL/GenBank/DDBJ databases">
        <title>A high quality draft genome assembly of the barn swallow (H. rustica rustica).</title>
        <authorList>
            <person name="Formenti G."/>
            <person name="Chiara M."/>
            <person name="Poveda L."/>
            <person name="Francoijs K.-J."/>
            <person name="Bonisoli-Alquati A."/>
            <person name="Canova L."/>
            <person name="Gianfranceschi L."/>
            <person name="Horner D.S."/>
            <person name="Saino N."/>
        </authorList>
    </citation>
    <scope>NUCLEOTIDE SEQUENCE [LARGE SCALE GENOMIC DNA]</scope>
    <source>
        <strain evidence="2">Chelidonia</strain>
        <tissue evidence="2">Blood</tissue>
    </source>
</reference>
<dbReference type="OrthoDB" id="8062037at2759"/>
<dbReference type="AlphaFoldDB" id="A0A3M0LB78"/>
<feature type="region of interest" description="Disordered" evidence="1">
    <location>
        <begin position="135"/>
        <end position="184"/>
    </location>
</feature>
<dbReference type="GO" id="GO:0016567">
    <property type="term" value="P:protein ubiquitination"/>
    <property type="evidence" value="ECO:0007669"/>
    <property type="project" value="TreeGrafter"/>
</dbReference>
<dbReference type="EMBL" id="QRBI01000092">
    <property type="protein sequence ID" value="RMC22381.1"/>
    <property type="molecule type" value="Genomic_DNA"/>
</dbReference>
<proteinExistence type="predicted"/>
<dbReference type="GO" id="GO:0061630">
    <property type="term" value="F:ubiquitin protein ligase activity"/>
    <property type="evidence" value="ECO:0007669"/>
    <property type="project" value="TreeGrafter"/>
</dbReference>
<evidence type="ECO:0008006" key="4">
    <source>
        <dbReference type="Google" id="ProtNLM"/>
    </source>
</evidence>
<sequence length="644" mass="72166">MEVPRDSQQGFSKGKSSLAALTAFYDGVLTVSVDKGRAMDVSLDVCKAFDLFAHSVLVAGLEGEGSDECSIGASFQCHSIHQDHIYTDDSDKVPLDGILSFRNVNHITQLGVTCNFDQSALDPFFCVTNEGAEEPATTTASEDSPSPKRQRLSHSVFDYTTASPTPSPPMRPWEMTSNRQPPLARPNQHHFSGNDAAHLHETGGGDFNGFRVQVFRFSPPVRRQRTRRDRLSRHNSISQDENYHHLSYGQQQAIEEPRAFRPPNVSPRMLHPAAHPPQQNAVMVDIHDQMLQACSVQHLPVPYAAFPPLISSDPFLLHPPHISTHHPPHLPPPGQFVPFQAQQSRSPYPPFMPRRLTGRSRYRSQQPIPPHPYHPSLLPYVLSMLPVPPAVGPAFSFELDVEDGEVENYEALLNLAERLGEAKPRGLTKADIEQLPSYRFNPNNHQSEQTLQIVPARFVELMLQKCIVIQNDQSKSTNLVWVFLVTCIYELSIELTYPCGFQPTLYTKGFPNPYADLDLGYIGKEKSDKIGAAKAQLEWKLARNRDIETVFSNILMAKGSVEITSACYKMRMVTSQMERYKTEVFIAFFASAWMMGQGGYDFEKQQFLVDPKLVQDLLLLLDPCKSMGPDGINPGIPKEPLHGF</sequence>
<keyword evidence="3" id="KW-1185">Reference proteome</keyword>
<evidence type="ECO:0000256" key="1">
    <source>
        <dbReference type="SAM" id="MobiDB-lite"/>
    </source>
</evidence>
<comment type="caution">
    <text evidence="2">The sequence shown here is derived from an EMBL/GenBank/DDBJ whole genome shotgun (WGS) entry which is preliminary data.</text>
</comment>
<feature type="compositionally biased region" description="Basic residues" evidence="1">
    <location>
        <begin position="222"/>
        <end position="233"/>
    </location>
</feature>
<name>A0A3M0LB78_HIRRU</name>
<dbReference type="Proteomes" id="UP000269221">
    <property type="component" value="Unassembled WGS sequence"/>
</dbReference>
<evidence type="ECO:0000313" key="3">
    <source>
        <dbReference type="Proteomes" id="UP000269221"/>
    </source>
</evidence>
<dbReference type="PANTHER" id="PTHR46171">
    <property type="entry name" value="GH10160P"/>
    <property type="match status" value="1"/>
</dbReference>
<organism evidence="2 3">
    <name type="scientific">Hirundo rustica rustica</name>
    <dbReference type="NCBI Taxonomy" id="333673"/>
    <lineage>
        <taxon>Eukaryota</taxon>
        <taxon>Metazoa</taxon>
        <taxon>Chordata</taxon>
        <taxon>Craniata</taxon>
        <taxon>Vertebrata</taxon>
        <taxon>Euteleostomi</taxon>
        <taxon>Archelosauria</taxon>
        <taxon>Archosauria</taxon>
        <taxon>Dinosauria</taxon>
        <taxon>Saurischia</taxon>
        <taxon>Theropoda</taxon>
        <taxon>Coelurosauria</taxon>
        <taxon>Aves</taxon>
        <taxon>Neognathae</taxon>
        <taxon>Neoaves</taxon>
        <taxon>Telluraves</taxon>
        <taxon>Australaves</taxon>
        <taxon>Passeriformes</taxon>
        <taxon>Sylvioidea</taxon>
        <taxon>Hirundinidae</taxon>
        <taxon>Hirundo</taxon>
    </lineage>
</organism>
<accession>A0A3M0LB78</accession>
<protein>
    <recommendedName>
        <fullName evidence="4">Reverse transcriptase domain-containing protein</fullName>
    </recommendedName>
</protein>
<gene>
    <name evidence="2" type="ORF">DUI87_00695</name>
</gene>
<dbReference type="PANTHER" id="PTHR46171:SF1">
    <property type="entry name" value="E3 UBIQUITIN-PROTEIN LIGASE RNF38"/>
    <property type="match status" value="1"/>
</dbReference>